<comment type="caution">
    <text evidence="1">The sequence shown here is derived from an EMBL/GenBank/DDBJ whole genome shotgun (WGS) entry which is preliminary data.</text>
</comment>
<dbReference type="InterPro" id="IPR009959">
    <property type="entry name" value="Cyclase_SnoaL-like"/>
</dbReference>
<protein>
    <submittedName>
        <fullName evidence="1">Ester cyclase</fullName>
    </submittedName>
</protein>
<dbReference type="GO" id="GO:0030638">
    <property type="term" value="P:polyketide metabolic process"/>
    <property type="evidence" value="ECO:0007669"/>
    <property type="project" value="InterPro"/>
</dbReference>
<reference evidence="1 2" key="1">
    <citation type="submission" date="2018-08" db="EMBL/GenBank/DDBJ databases">
        <title>Draft genome sequence of Rhodobacter sphaeroides FY.</title>
        <authorList>
            <person name="Rayyan A."/>
            <person name="Meyer T.E."/>
            <person name="Kyndt J.A."/>
        </authorList>
    </citation>
    <scope>NUCLEOTIDE SEQUENCE [LARGE SCALE GENOMIC DNA]</scope>
    <source>
        <strain evidence="1 2">FY</strain>
    </source>
</reference>
<dbReference type="AlphaFoldDB" id="A0AAX1URL1"/>
<dbReference type="EMBL" id="QWGP01000001">
    <property type="protein sequence ID" value="RHZ98832.1"/>
    <property type="molecule type" value="Genomic_DNA"/>
</dbReference>
<dbReference type="PANTHER" id="PTHR38436">
    <property type="entry name" value="POLYKETIDE CYCLASE SNOAL-LIKE DOMAIN"/>
    <property type="match status" value="1"/>
</dbReference>
<name>A0AAX1URL1_CERSP</name>
<dbReference type="RefSeq" id="WP_118999123.1">
    <property type="nucleotide sequence ID" value="NZ_QWGP01000001.1"/>
</dbReference>
<dbReference type="SUPFAM" id="SSF54427">
    <property type="entry name" value="NTF2-like"/>
    <property type="match status" value="1"/>
</dbReference>
<dbReference type="InterPro" id="IPR032710">
    <property type="entry name" value="NTF2-like_dom_sf"/>
</dbReference>
<organism evidence="1 2">
    <name type="scientific">Cereibacter sphaeroides</name>
    <name type="common">Rhodobacter sphaeroides</name>
    <dbReference type="NCBI Taxonomy" id="1063"/>
    <lineage>
        <taxon>Bacteria</taxon>
        <taxon>Pseudomonadati</taxon>
        <taxon>Pseudomonadota</taxon>
        <taxon>Alphaproteobacteria</taxon>
        <taxon>Rhodobacterales</taxon>
        <taxon>Paracoccaceae</taxon>
        <taxon>Cereibacter</taxon>
    </lineage>
</organism>
<proteinExistence type="predicted"/>
<evidence type="ECO:0000313" key="2">
    <source>
        <dbReference type="Proteomes" id="UP000266305"/>
    </source>
</evidence>
<sequence>MTKTEITEAYRAYIACLNRQDWERIHEHVADRVTYNGAVIGVHGYRKMLVEDFRAIPDLAFNIALLVCDPPVIASRLIFDCTPKDVLFGLPVNGKRVRFAENVFYQYQQGKIAAVWSIIDKAAVAAQL</sequence>
<dbReference type="PANTHER" id="PTHR38436:SF1">
    <property type="entry name" value="ESTER CYCLASE"/>
    <property type="match status" value="1"/>
</dbReference>
<gene>
    <name evidence="1" type="ORF">D1114_01730</name>
</gene>
<dbReference type="Gene3D" id="3.10.450.50">
    <property type="match status" value="1"/>
</dbReference>
<evidence type="ECO:0000313" key="1">
    <source>
        <dbReference type="EMBL" id="RHZ98832.1"/>
    </source>
</evidence>
<dbReference type="Pfam" id="PF07366">
    <property type="entry name" value="SnoaL"/>
    <property type="match status" value="1"/>
</dbReference>
<accession>A0AAX1URL1</accession>
<dbReference type="Proteomes" id="UP000266305">
    <property type="component" value="Unassembled WGS sequence"/>
</dbReference>